<feature type="domain" description="Rieske" evidence="11">
    <location>
        <begin position="140"/>
        <end position="180"/>
    </location>
</feature>
<evidence type="ECO:0000256" key="9">
    <source>
        <dbReference type="ARBA" id="ARBA00023136"/>
    </source>
</evidence>
<dbReference type="PANTHER" id="PTHR21266:SF32">
    <property type="entry name" value="CHOLESTEROL 7-DESATURASE NVD"/>
    <property type="match status" value="1"/>
</dbReference>
<dbReference type="Proteomes" id="UP001054857">
    <property type="component" value="Unassembled WGS sequence"/>
</dbReference>
<evidence type="ECO:0000256" key="10">
    <source>
        <dbReference type="SAM" id="MobiDB-lite"/>
    </source>
</evidence>
<keyword evidence="2" id="KW-0812">Transmembrane</keyword>
<dbReference type="GO" id="GO:0046872">
    <property type="term" value="F:metal ion binding"/>
    <property type="evidence" value="ECO:0007669"/>
    <property type="project" value="UniProtKB-KW"/>
</dbReference>
<dbReference type="PROSITE" id="PS51296">
    <property type="entry name" value="RIESKE"/>
    <property type="match status" value="1"/>
</dbReference>
<dbReference type="EMBL" id="BMAR01000018">
    <property type="protein sequence ID" value="GFR47364.1"/>
    <property type="molecule type" value="Genomic_DNA"/>
</dbReference>
<evidence type="ECO:0000256" key="5">
    <source>
        <dbReference type="ARBA" id="ARBA00022989"/>
    </source>
</evidence>
<dbReference type="AlphaFoldDB" id="A0AAD3DUJ5"/>
<evidence type="ECO:0000313" key="12">
    <source>
        <dbReference type="EMBL" id="GFR47364.1"/>
    </source>
</evidence>
<evidence type="ECO:0000256" key="4">
    <source>
        <dbReference type="ARBA" id="ARBA00022723"/>
    </source>
</evidence>
<dbReference type="SUPFAM" id="SSF50022">
    <property type="entry name" value="ISP domain"/>
    <property type="match status" value="1"/>
</dbReference>
<feature type="compositionally biased region" description="Polar residues" evidence="10">
    <location>
        <begin position="84"/>
        <end position="93"/>
    </location>
</feature>
<dbReference type="GO" id="GO:0016491">
    <property type="term" value="F:oxidoreductase activity"/>
    <property type="evidence" value="ECO:0007669"/>
    <property type="project" value="UniProtKB-KW"/>
</dbReference>
<evidence type="ECO:0000313" key="13">
    <source>
        <dbReference type="Proteomes" id="UP001054857"/>
    </source>
</evidence>
<dbReference type="PANTHER" id="PTHR21266">
    <property type="entry name" value="IRON-SULFUR DOMAIN CONTAINING PROTEIN"/>
    <property type="match status" value="1"/>
</dbReference>
<feature type="region of interest" description="Disordered" evidence="10">
    <location>
        <begin position="82"/>
        <end position="127"/>
    </location>
</feature>
<comment type="subcellular location">
    <subcellularLocation>
        <location evidence="1">Membrane</location>
    </subcellularLocation>
</comment>
<dbReference type="InterPro" id="IPR036922">
    <property type="entry name" value="Rieske_2Fe-2S_sf"/>
</dbReference>
<evidence type="ECO:0000256" key="7">
    <source>
        <dbReference type="ARBA" id="ARBA00023004"/>
    </source>
</evidence>
<keyword evidence="5" id="KW-1133">Transmembrane helix</keyword>
<keyword evidence="3" id="KW-0001">2Fe-2S</keyword>
<dbReference type="GO" id="GO:0005737">
    <property type="term" value="C:cytoplasm"/>
    <property type="evidence" value="ECO:0007669"/>
    <property type="project" value="TreeGrafter"/>
</dbReference>
<keyword evidence="8" id="KW-0411">Iron-sulfur</keyword>
<keyword evidence="13" id="KW-1185">Reference proteome</keyword>
<evidence type="ECO:0000256" key="3">
    <source>
        <dbReference type="ARBA" id="ARBA00022714"/>
    </source>
</evidence>
<name>A0AAD3DUJ5_9CHLO</name>
<dbReference type="GO" id="GO:0051537">
    <property type="term" value="F:2 iron, 2 sulfur cluster binding"/>
    <property type="evidence" value="ECO:0007669"/>
    <property type="project" value="UniProtKB-KW"/>
</dbReference>
<evidence type="ECO:0000256" key="6">
    <source>
        <dbReference type="ARBA" id="ARBA00023002"/>
    </source>
</evidence>
<comment type="caution">
    <text evidence="12">The sequence shown here is derived from an EMBL/GenBank/DDBJ whole genome shotgun (WGS) entry which is preliminary data.</text>
</comment>
<keyword evidence="4" id="KW-0479">Metal-binding</keyword>
<dbReference type="GO" id="GO:0016020">
    <property type="term" value="C:membrane"/>
    <property type="evidence" value="ECO:0007669"/>
    <property type="project" value="UniProtKB-SubCell"/>
</dbReference>
<dbReference type="Gene3D" id="2.102.10.10">
    <property type="entry name" value="Rieske [2Fe-2S] iron-sulphur domain"/>
    <property type="match status" value="1"/>
</dbReference>
<dbReference type="InterPro" id="IPR017941">
    <property type="entry name" value="Rieske_2Fe-2S"/>
</dbReference>
<feature type="non-terminal residue" evidence="12">
    <location>
        <position position="180"/>
    </location>
</feature>
<evidence type="ECO:0000256" key="2">
    <source>
        <dbReference type="ARBA" id="ARBA00022692"/>
    </source>
</evidence>
<protein>
    <recommendedName>
        <fullName evidence="11">Rieske domain-containing protein</fullName>
    </recommendedName>
</protein>
<evidence type="ECO:0000256" key="1">
    <source>
        <dbReference type="ARBA" id="ARBA00004370"/>
    </source>
</evidence>
<keyword evidence="6" id="KW-0560">Oxidoreductase</keyword>
<keyword evidence="9" id="KW-0472">Membrane</keyword>
<sequence length="180" mass="19374">MASCREVKQRPGWGAACVPSRGALRPYLSLSPRAPVSLQFPHPRNSSPQLPALLRPRPQGQCVGQQRTRLLAAASTAVEVDVATSASSNNRTNVAGPMNDMGITGPAPPPASLTSAPDSGTAPSQGTEAVPPFIWTRHWWPLLPEAYLRPERPNPVQLLGLSLVVWRDGAGSWRVFRDQC</sequence>
<keyword evidence="7" id="KW-0408">Iron</keyword>
<reference evidence="12 13" key="1">
    <citation type="journal article" date="2021" name="Sci. Rep.">
        <title>Genome sequencing of the multicellular alga Astrephomene provides insights into convergent evolution of germ-soma differentiation.</title>
        <authorList>
            <person name="Yamashita S."/>
            <person name="Yamamoto K."/>
            <person name="Matsuzaki R."/>
            <person name="Suzuki S."/>
            <person name="Yamaguchi H."/>
            <person name="Hirooka S."/>
            <person name="Minakuchi Y."/>
            <person name="Miyagishima S."/>
            <person name="Kawachi M."/>
            <person name="Toyoda A."/>
            <person name="Nozaki H."/>
        </authorList>
    </citation>
    <scope>NUCLEOTIDE SEQUENCE [LARGE SCALE GENOMIC DNA]</scope>
    <source>
        <strain evidence="12 13">NIES-4017</strain>
    </source>
</reference>
<proteinExistence type="predicted"/>
<accession>A0AAD3DUJ5</accession>
<evidence type="ECO:0000256" key="8">
    <source>
        <dbReference type="ARBA" id="ARBA00023014"/>
    </source>
</evidence>
<gene>
    <name evidence="12" type="ORF">Agub_g9070</name>
</gene>
<evidence type="ECO:0000259" key="11">
    <source>
        <dbReference type="PROSITE" id="PS51296"/>
    </source>
</evidence>
<organism evidence="12 13">
    <name type="scientific">Astrephomene gubernaculifera</name>
    <dbReference type="NCBI Taxonomy" id="47775"/>
    <lineage>
        <taxon>Eukaryota</taxon>
        <taxon>Viridiplantae</taxon>
        <taxon>Chlorophyta</taxon>
        <taxon>core chlorophytes</taxon>
        <taxon>Chlorophyceae</taxon>
        <taxon>CS clade</taxon>
        <taxon>Chlamydomonadales</taxon>
        <taxon>Astrephomenaceae</taxon>
        <taxon>Astrephomene</taxon>
    </lineage>
</organism>
<dbReference type="InterPro" id="IPR050584">
    <property type="entry name" value="Cholesterol_7-desaturase"/>
</dbReference>